<name>A0A1I5VBB0_9FIRM</name>
<accession>A0A1I5VBB0</accession>
<evidence type="ECO:0000313" key="1">
    <source>
        <dbReference type="EMBL" id="SFQ04216.1"/>
    </source>
</evidence>
<keyword evidence="2" id="KW-1185">Reference proteome</keyword>
<reference evidence="1 2" key="1">
    <citation type="submission" date="2016-10" db="EMBL/GenBank/DDBJ databases">
        <authorList>
            <person name="de Groot N.N."/>
        </authorList>
    </citation>
    <scope>NUCLEOTIDE SEQUENCE [LARGE SCALE GENOMIC DNA]</scope>
    <source>
        <strain evidence="1 2">DSM 20678</strain>
    </source>
</reference>
<dbReference type="AlphaFoldDB" id="A0A1I5VBB0"/>
<dbReference type="STRING" id="937334.SAMN05444406_11052"/>
<organism evidence="1 2">
    <name type="scientific">Caldicoprobacter faecalis</name>
    <dbReference type="NCBI Taxonomy" id="937334"/>
    <lineage>
        <taxon>Bacteria</taxon>
        <taxon>Bacillati</taxon>
        <taxon>Bacillota</taxon>
        <taxon>Clostridia</taxon>
        <taxon>Caldicoprobacterales</taxon>
        <taxon>Caldicoprobacteraceae</taxon>
        <taxon>Caldicoprobacter</taxon>
    </lineage>
</organism>
<dbReference type="EMBL" id="FOXR01000010">
    <property type="protein sequence ID" value="SFQ04216.1"/>
    <property type="molecule type" value="Genomic_DNA"/>
</dbReference>
<gene>
    <name evidence="1" type="ORF">SAMN05444406_11052</name>
</gene>
<dbReference type="RefSeq" id="WP_278292257.1">
    <property type="nucleotide sequence ID" value="NZ_FOXR01000010.1"/>
</dbReference>
<sequence>MKSCSQAFTNDHILIIILANGNLEQQAVRMIYLEAKRDEGEK</sequence>
<evidence type="ECO:0000313" key="2">
    <source>
        <dbReference type="Proteomes" id="UP000198577"/>
    </source>
</evidence>
<protein>
    <submittedName>
        <fullName evidence="1">Uncharacterized protein</fullName>
    </submittedName>
</protein>
<proteinExistence type="predicted"/>
<dbReference type="Proteomes" id="UP000198577">
    <property type="component" value="Unassembled WGS sequence"/>
</dbReference>